<dbReference type="Proteomes" id="UP000247810">
    <property type="component" value="Unassembled WGS sequence"/>
</dbReference>
<keyword evidence="2" id="KW-1185">Reference proteome</keyword>
<protein>
    <submittedName>
        <fullName evidence="1">Uncharacterized protein</fullName>
    </submittedName>
</protein>
<organism evidence="1 2">
    <name type="scientific">Aspergillus ellipticus CBS 707.79</name>
    <dbReference type="NCBI Taxonomy" id="1448320"/>
    <lineage>
        <taxon>Eukaryota</taxon>
        <taxon>Fungi</taxon>
        <taxon>Dikarya</taxon>
        <taxon>Ascomycota</taxon>
        <taxon>Pezizomycotina</taxon>
        <taxon>Eurotiomycetes</taxon>
        <taxon>Eurotiomycetidae</taxon>
        <taxon>Eurotiales</taxon>
        <taxon>Aspergillaceae</taxon>
        <taxon>Aspergillus</taxon>
        <taxon>Aspergillus subgen. Circumdati</taxon>
    </lineage>
</organism>
<proteinExistence type="predicted"/>
<gene>
    <name evidence="1" type="ORF">BO71DRAFT_396261</name>
</gene>
<dbReference type="VEuPathDB" id="FungiDB:BO71DRAFT_396261"/>
<reference evidence="1 2" key="1">
    <citation type="submission" date="2018-02" db="EMBL/GenBank/DDBJ databases">
        <title>The genomes of Aspergillus section Nigri reveals drivers in fungal speciation.</title>
        <authorList>
            <consortium name="DOE Joint Genome Institute"/>
            <person name="Vesth T.C."/>
            <person name="Nybo J."/>
            <person name="Theobald S."/>
            <person name="Brandl J."/>
            <person name="Frisvad J.C."/>
            <person name="Nielsen K.F."/>
            <person name="Lyhne E.K."/>
            <person name="Kogle M.E."/>
            <person name="Kuo A."/>
            <person name="Riley R."/>
            <person name="Clum A."/>
            <person name="Nolan M."/>
            <person name="Lipzen A."/>
            <person name="Salamov A."/>
            <person name="Henrissat B."/>
            <person name="Wiebenga A."/>
            <person name="De vries R.P."/>
            <person name="Grigoriev I.V."/>
            <person name="Mortensen U.H."/>
            <person name="Andersen M.R."/>
            <person name="Baker S.E."/>
        </authorList>
    </citation>
    <scope>NUCLEOTIDE SEQUENCE [LARGE SCALE GENOMIC DNA]</scope>
    <source>
        <strain evidence="1 2">CBS 707.79</strain>
    </source>
</reference>
<evidence type="ECO:0000313" key="1">
    <source>
        <dbReference type="EMBL" id="PYH97262.1"/>
    </source>
</evidence>
<dbReference type="AlphaFoldDB" id="A0A319EZ35"/>
<evidence type="ECO:0000313" key="2">
    <source>
        <dbReference type="Proteomes" id="UP000247810"/>
    </source>
</evidence>
<sequence length="107" mass="12463">MPEGTTVHSLLRDLFNIHLNQFKDVSDYATRFITIRRHLLSIDPNAVVPDFMINSLFLNRLGRNYFYFRIAMEKEPSLVDSVNPLPFHDLLLKTVDCERGLKALDEI</sequence>
<dbReference type="EMBL" id="KZ825826">
    <property type="protein sequence ID" value="PYH97262.1"/>
    <property type="molecule type" value="Genomic_DNA"/>
</dbReference>
<accession>A0A319EZ35</accession>
<dbReference type="OrthoDB" id="4366205at2759"/>
<name>A0A319EZ35_9EURO</name>